<dbReference type="SUPFAM" id="SSF50621">
    <property type="entry name" value="Alanine racemase C-terminal domain-like"/>
    <property type="match status" value="1"/>
</dbReference>
<keyword evidence="2" id="KW-0663">Pyridoxal phosphate</keyword>
<dbReference type="InterPro" id="IPR029066">
    <property type="entry name" value="PLP-binding_barrel"/>
</dbReference>
<dbReference type="SUPFAM" id="SSF51419">
    <property type="entry name" value="PLP-binding barrel"/>
    <property type="match status" value="1"/>
</dbReference>
<gene>
    <name evidence="4" type="ORF">S12H4_29528</name>
</gene>
<evidence type="ECO:0000259" key="3">
    <source>
        <dbReference type="Pfam" id="PF00278"/>
    </source>
</evidence>
<dbReference type="PANTHER" id="PTHR43727:SF2">
    <property type="entry name" value="GROUP IV DECARBOXYLASE"/>
    <property type="match status" value="1"/>
</dbReference>
<dbReference type="InterPro" id="IPR009006">
    <property type="entry name" value="Ala_racemase/Decarboxylase_C"/>
</dbReference>
<feature type="non-terminal residue" evidence="4">
    <location>
        <position position="1"/>
    </location>
</feature>
<comment type="caution">
    <text evidence="4">The sequence shown here is derived from an EMBL/GenBank/DDBJ whole genome shotgun (WGS) entry which is preliminary data.</text>
</comment>
<proteinExistence type="predicted"/>
<comment type="cofactor">
    <cofactor evidence="1">
        <name>pyridoxal 5'-phosphate</name>
        <dbReference type="ChEBI" id="CHEBI:597326"/>
    </cofactor>
</comment>
<sequence>LTRLDVGGGAGGRTREEAECFPWDEYATVIDTSLKEADIKLELLILEPGDSLISDAGVFLTTVNTVEVKYGIEHVFVNSGMGSLPSIRLNYHSRKELVNVSQPDGPIKEYAVDGDVCETGDTFTYNKLRPLPKVSEGDVLAFLDIGGYNPAQSFNYCLRGRAHIMFRQGNQLLACTRDVESLDDVMSRFISNYSEGK</sequence>
<evidence type="ECO:0000313" key="4">
    <source>
        <dbReference type="EMBL" id="GAI98114.1"/>
    </source>
</evidence>
<dbReference type="Pfam" id="PF00278">
    <property type="entry name" value="Orn_DAP_Arg_deC"/>
    <property type="match status" value="1"/>
</dbReference>
<protein>
    <recommendedName>
        <fullName evidence="3">Orn/DAP/Arg decarboxylase 2 C-terminal domain-containing protein</fullName>
    </recommendedName>
</protein>
<name>X1V0G6_9ZZZZ</name>
<dbReference type="PANTHER" id="PTHR43727">
    <property type="entry name" value="DIAMINOPIMELATE DECARBOXYLASE"/>
    <property type="match status" value="1"/>
</dbReference>
<accession>X1V0G6</accession>
<reference evidence="4" key="1">
    <citation type="journal article" date="2014" name="Front. Microbiol.">
        <title>High frequency of phylogenetically diverse reductive dehalogenase-homologous genes in deep subseafloor sedimentary metagenomes.</title>
        <authorList>
            <person name="Kawai M."/>
            <person name="Futagami T."/>
            <person name="Toyoda A."/>
            <person name="Takaki Y."/>
            <person name="Nishi S."/>
            <person name="Hori S."/>
            <person name="Arai W."/>
            <person name="Tsubouchi T."/>
            <person name="Morono Y."/>
            <person name="Uchiyama I."/>
            <person name="Ito T."/>
            <person name="Fujiyama A."/>
            <person name="Inagaki F."/>
            <person name="Takami H."/>
        </authorList>
    </citation>
    <scope>NUCLEOTIDE SEQUENCE</scope>
    <source>
        <strain evidence="4">Expedition CK06-06</strain>
    </source>
</reference>
<feature type="domain" description="Orn/DAP/Arg decarboxylase 2 C-terminal" evidence="3">
    <location>
        <begin position="54"/>
        <end position="146"/>
    </location>
</feature>
<dbReference type="EMBL" id="BARW01017038">
    <property type="protein sequence ID" value="GAI98114.1"/>
    <property type="molecule type" value="Genomic_DNA"/>
</dbReference>
<dbReference type="GO" id="GO:0008836">
    <property type="term" value="F:diaminopimelate decarboxylase activity"/>
    <property type="evidence" value="ECO:0007669"/>
    <property type="project" value="TreeGrafter"/>
</dbReference>
<dbReference type="GO" id="GO:0009089">
    <property type="term" value="P:lysine biosynthetic process via diaminopimelate"/>
    <property type="evidence" value="ECO:0007669"/>
    <property type="project" value="TreeGrafter"/>
</dbReference>
<dbReference type="InterPro" id="IPR022643">
    <property type="entry name" value="De-COase2_C"/>
</dbReference>
<dbReference type="AlphaFoldDB" id="X1V0G6"/>
<dbReference type="Gene3D" id="2.40.37.10">
    <property type="entry name" value="Lyase, Ornithine Decarboxylase, Chain A, domain 1"/>
    <property type="match status" value="1"/>
</dbReference>
<dbReference type="Gene3D" id="3.20.20.10">
    <property type="entry name" value="Alanine racemase"/>
    <property type="match status" value="1"/>
</dbReference>
<organism evidence="4">
    <name type="scientific">marine sediment metagenome</name>
    <dbReference type="NCBI Taxonomy" id="412755"/>
    <lineage>
        <taxon>unclassified sequences</taxon>
        <taxon>metagenomes</taxon>
        <taxon>ecological metagenomes</taxon>
    </lineage>
</organism>
<evidence type="ECO:0000256" key="1">
    <source>
        <dbReference type="ARBA" id="ARBA00001933"/>
    </source>
</evidence>
<evidence type="ECO:0000256" key="2">
    <source>
        <dbReference type="ARBA" id="ARBA00022898"/>
    </source>
</evidence>